<gene>
    <name evidence="2" type="ORF">TRITD_4Av1G003370</name>
</gene>
<organism evidence="2 3">
    <name type="scientific">Triticum turgidum subsp. durum</name>
    <name type="common">Durum wheat</name>
    <name type="synonym">Triticum durum</name>
    <dbReference type="NCBI Taxonomy" id="4567"/>
    <lineage>
        <taxon>Eukaryota</taxon>
        <taxon>Viridiplantae</taxon>
        <taxon>Streptophyta</taxon>
        <taxon>Embryophyta</taxon>
        <taxon>Tracheophyta</taxon>
        <taxon>Spermatophyta</taxon>
        <taxon>Magnoliopsida</taxon>
        <taxon>Liliopsida</taxon>
        <taxon>Poales</taxon>
        <taxon>Poaceae</taxon>
        <taxon>BOP clade</taxon>
        <taxon>Pooideae</taxon>
        <taxon>Triticodae</taxon>
        <taxon>Triticeae</taxon>
        <taxon>Triticinae</taxon>
        <taxon>Triticum</taxon>
    </lineage>
</organism>
<name>A0A9R0S3B4_TRITD</name>
<evidence type="ECO:0000313" key="2">
    <source>
        <dbReference type="EMBL" id="VAH87100.1"/>
    </source>
</evidence>
<dbReference type="Gene3D" id="3.30.420.10">
    <property type="entry name" value="Ribonuclease H-like superfamily/Ribonuclease H"/>
    <property type="match status" value="1"/>
</dbReference>
<dbReference type="GO" id="GO:0003676">
    <property type="term" value="F:nucleic acid binding"/>
    <property type="evidence" value="ECO:0007669"/>
    <property type="project" value="InterPro"/>
</dbReference>
<dbReference type="PANTHER" id="PTHR47723:SF24">
    <property type="entry name" value="RNASE H TYPE-1 DOMAIN-CONTAINING PROTEIN"/>
    <property type="match status" value="1"/>
</dbReference>
<dbReference type="InterPro" id="IPR036397">
    <property type="entry name" value="RNaseH_sf"/>
</dbReference>
<dbReference type="InterPro" id="IPR002156">
    <property type="entry name" value="RNaseH_domain"/>
</dbReference>
<dbReference type="Proteomes" id="UP000324705">
    <property type="component" value="Chromosome 4A"/>
</dbReference>
<dbReference type="InterPro" id="IPR044730">
    <property type="entry name" value="RNase_H-like_dom_plant"/>
</dbReference>
<evidence type="ECO:0000313" key="3">
    <source>
        <dbReference type="Proteomes" id="UP000324705"/>
    </source>
</evidence>
<keyword evidence="3" id="KW-1185">Reference proteome</keyword>
<proteinExistence type="predicted"/>
<feature type="domain" description="RNase H type-1" evidence="1">
    <location>
        <begin position="6"/>
        <end position="123"/>
    </location>
</feature>
<dbReference type="Pfam" id="PF13456">
    <property type="entry name" value="RVT_3"/>
    <property type="match status" value="1"/>
</dbReference>
<evidence type="ECO:0000259" key="1">
    <source>
        <dbReference type="Pfam" id="PF13456"/>
    </source>
</evidence>
<dbReference type="EMBL" id="LT934117">
    <property type="protein sequence ID" value="VAH87100.1"/>
    <property type="molecule type" value="Genomic_DNA"/>
</dbReference>
<dbReference type="PANTHER" id="PTHR47723">
    <property type="entry name" value="OS05G0353850 PROTEIN"/>
    <property type="match status" value="1"/>
</dbReference>
<dbReference type="SUPFAM" id="SSF53098">
    <property type="entry name" value="Ribonuclease H-like"/>
    <property type="match status" value="1"/>
</dbReference>
<protein>
    <recommendedName>
        <fullName evidence="1">RNase H type-1 domain-containing protein</fullName>
    </recommendedName>
</protein>
<reference evidence="2 3" key="1">
    <citation type="submission" date="2017-09" db="EMBL/GenBank/DDBJ databases">
        <authorList>
            <consortium name="International Durum Wheat Genome Sequencing Consortium (IDWGSC)"/>
            <person name="Milanesi L."/>
        </authorList>
    </citation>
    <scope>NUCLEOTIDE SEQUENCE [LARGE SCALE GENOMIC DNA]</scope>
    <source>
        <strain evidence="3">cv. Svevo</strain>
    </source>
</reference>
<sequence>MLALSADGSFMEADGTAAAGFILRRHDGSVVFAAYRFLFNCNEALEAEIHVLMIGMALVRQHTELPILVQPDSSTALSCLSGSSLISSVYGHLVAEIKSLMVGREFISQKLHRTQNRVADCLAGYSRSERATTVWLGSGPPCIEELLPLDCNSIITE</sequence>
<dbReference type="AlphaFoldDB" id="A0A9R0S3B4"/>
<dbReference type="OMA" id="CNSIITE"/>
<dbReference type="InterPro" id="IPR012337">
    <property type="entry name" value="RNaseH-like_sf"/>
</dbReference>
<dbReference type="CDD" id="cd06222">
    <property type="entry name" value="RNase_H_like"/>
    <property type="match status" value="1"/>
</dbReference>
<dbReference type="Gramene" id="TRITD4Av1G003370.1">
    <property type="protein sequence ID" value="TRITD4Av1G003370.1"/>
    <property type="gene ID" value="TRITD4Av1G003370"/>
</dbReference>
<accession>A0A9R0S3B4</accession>
<dbReference type="GO" id="GO:0004523">
    <property type="term" value="F:RNA-DNA hybrid ribonuclease activity"/>
    <property type="evidence" value="ECO:0007669"/>
    <property type="project" value="InterPro"/>
</dbReference>
<dbReference type="InterPro" id="IPR053151">
    <property type="entry name" value="RNase_H-like"/>
</dbReference>